<dbReference type="GO" id="GO:0015344">
    <property type="term" value="F:siderophore uptake transmembrane transporter activity"/>
    <property type="evidence" value="ECO:0007669"/>
    <property type="project" value="TreeGrafter"/>
</dbReference>
<evidence type="ECO:0000313" key="20">
    <source>
        <dbReference type="Proteomes" id="UP000430120"/>
    </source>
</evidence>
<dbReference type="AlphaFoldDB" id="A0A643FBB2"/>
<evidence type="ECO:0000256" key="2">
    <source>
        <dbReference type="ARBA" id="ARBA00009810"/>
    </source>
</evidence>
<comment type="caution">
    <text evidence="19">The sequence shown here is derived from an EMBL/GenBank/DDBJ whole genome shotgun (WGS) entry which is preliminary data.</text>
</comment>
<evidence type="ECO:0000256" key="11">
    <source>
        <dbReference type="ARBA" id="ARBA00023136"/>
    </source>
</evidence>
<dbReference type="OrthoDB" id="9790771at2"/>
<dbReference type="EMBL" id="VZPB01000045">
    <property type="protein sequence ID" value="KAB0577713.1"/>
    <property type="molecule type" value="Genomic_DNA"/>
</dbReference>
<evidence type="ECO:0000256" key="10">
    <source>
        <dbReference type="ARBA" id="ARBA00023077"/>
    </source>
</evidence>
<evidence type="ECO:0000256" key="1">
    <source>
        <dbReference type="ARBA" id="ARBA00004571"/>
    </source>
</evidence>
<evidence type="ECO:0000256" key="7">
    <source>
        <dbReference type="ARBA" id="ARBA00022729"/>
    </source>
</evidence>
<dbReference type="Proteomes" id="UP000430120">
    <property type="component" value="Unassembled WGS sequence"/>
</dbReference>
<dbReference type="GO" id="GO:0009279">
    <property type="term" value="C:cell outer membrane"/>
    <property type="evidence" value="ECO:0007669"/>
    <property type="project" value="UniProtKB-SubCell"/>
</dbReference>
<dbReference type="PANTHER" id="PTHR32552">
    <property type="entry name" value="FERRICHROME IRON RECEPTOR-RELATED"/>
    <property type="match status" value="1"/>
</dbReference>
<keyword evidence="5" id="KW-0410">Iron transport</keyword>
<organism evidence="19 20">
    <name type="scientific">Ideonella dechloratans</name>
    <dbReference type="NCBI Taxonomy" id="36863"/>
    <lineage>
        <taxon>Bacteria</taxon>
        <taxon>Pseudomonadati</taxon>
        <taxon>Pseudomonadota</taxon>
        <taxon>Betaproteobacteria</taxon>
        <taxon>Burkholderiales</taxon>
        <taxon>Sphaerotilaceae</taxon>
        <taxon>Ideonella</taxon>
    </lineage>
</organism>
<dbReference type="NCBIfam" id="NF007349">
    <property type="entry name" value="PRK09840.1"/>
    <property type="match status" value="1"/>
</dbReference>
<comment type="subcellular location">
    <subcellularLocation>
        <location evidence="1 14">Cell outer membrane</location>
        <topology evidence="1 14">Multi-pass membrane protein</topology>
    </subcellularLocation>
</comment>
<dbReference type="GO" id="GO:0015891">
    <property type="term" value="P:siderophore transport"/>
    <property type="evidence" value="ECO:0007669"/>
    <property type="project" value="InterPro"/>
</dbReference>
<keyword evidence="11 14" id="KW-0472">Membrane</keyword>
<gene>
    <name evidence="19" type="ORF">F7Q92_16230</name>
</gene>
<feature type="domain" description="TonB-dependent receptor plug" evidence="18">
    <location>
        <begin position="76"/>
        <end position="175"/>
    </location>
</feature>
<name>A0A643FBB2_IDEDE</name>
<evidence type="ECO:0000259" key="17">
    <source>
        <dbReference type="Pfam" id="PF00593"/>
    </source>
</evidence>
<feature type="chain" id="PRO_5024957516" evidence="16">
    <location>
        <begin position="40"/>
        <end position="771"/>
    </location>
</feature>
<dbReference type="NCBIfam" id="TIGR01783">
    <property type="entry name" value="TonB-siderophor"/>
    <property type="match status" value="1"/>
</dbReference>
<dbReference type="Gene3D" id="2.170.130.10">
    <property type="entry name" value="TonB-dependent receptor, plug domain"/>
    <property type="match status" value="1"/>
</dbReference>
<keyword evidence="6 14" id="KW-0812">Transmembrane</keyword>
<dbReference type="PROSITE" id="PS52016">
    <property type="entry name" value="TONB_DEPENDENT_REC_3"/>
    <property type="match status" value="1"/>
</dbReference>
<evidence type="ECO:0000256" key="12">
    <source>
        <dbReference type="ARBA" id="ARBA00023170"/>
    </source>
</evidence>
<evidence type="ECO:0000313" key="19">
    <source>
        <dbReference type="EMBL" id="KAB0577713.1"/>
    </source>
</evidence>
<keyword evidence="4 14" id="KW-1134">Transmembrane beta strand</keyword>
<proteinExistence type="inferred from homology"/>
<reference evidence="19 20" key="1">
    <citation type="submission" date="2019-09" db="EMBL/GenBank/DDBJ databases">
        <title>Draft genome sequences of 48 bacterial type strains from the CCUG.</title>
        <authorList>
            <person name="Tunovic T."/>
            <person name="Pineiro-Iglesias B."/>
            <person name="Unosson C."/>
            <person name="Inganas E."/>
            <person name="Ohlen M."/>
            <person name="Cardew S."/>
            <person name="Jensie-Markopoulos S."/>
            <person name="Salva-Serra F."/>
            <person name="Jaen-Luchoro D."/>
            <person name="Karlsson R."/>
            <person name="Svensson-Stadler L."/>
            <person name="Chun J."/>
            <person name="Moore E."/>
        </authorList>
    </citation>
    <scope>NUCLEOTIDE SEQUENCE [LARGE SCALE GENOMIC DNA]</scope>
    <source>
        <strain evidence="19 20">CCUG 30977</strain>
    </source>
</reference>
<evidence type="ECO:0000256" key="8">
    <source>
        <dbReference type="ARBA" id="ARBA00023004"/>
    </source>
</evidence>
<dbReference type="InterPro" id="IPR036942">
    <property type="entry name" value="Beta-barrel_TonB_sf"/>
</dbReference>
<dbReference type="InterPro" id="IPR037066">
    <property type="entry name" value="Plug_dom_sf"/>
</dbReference>
<dbReference type="GO" id="GO:0038023">
    <property type="term" value="F:signaling receptor activity"/>
    <property type="evidence" value="ECO:0007669"/>
    <property type="project" value="InterPro"/>
</dbReference>
<evidence type="ECO:0000256" key="9">
    <source>
        <dbReference type="ARBA" id="ARBA00023065"/>
    </source>
</evidence>
<protein>
    <submittedName>
        <fullName evidence="19">Catecholate siderophore receptor Fiu</fullName>
    </submittedName>
</protein>
<evidence type="ECO:0000256" key="4">
    <source>
        <dbReference type="ARBA" id="ARBA00022452"/>
    </source>
</evidence>
<dbReference type="Gene3D" id="2.40.170.20">
    <property type="entry name" value="TonB-dependent receptor, beta-barrel domain"/>
    <property type="match status" value="1"/>
</dbReference>
<dbReference type="InterPro" id="IPR039426">
    <property type="entry name" value="TonB-dep_rcpt-like"/>
</dbReference>
<dbReference type="Pfam" id="PF07715">
    <property type="entry name" value="Plug"/>
    <property type="match status" value="1"/>
</dbReference>
<evidence type="ECO:0000256" key="5">
    <source>
        <dbReference type="ARBA" id="ARBA00022496"/>
    </source>
</evidence>
<keyword evidence="8" id="KW-0408">Iron</keyword>
<dbReference type="CDD" id="cd01347">
    <property type="entry name" value="ligand_gated_channel"/>
    <property type="match status" value="1"/>
</dbReference>
<dbReference type="InterPro" id="IPR000531">
    <property type="entry name" value="Beta-barrel_TonB"/>
</dbReference>
<evidence type="ECO:0000259" key="18">
    <source>
        <dbReference type="Pfam" id="PF07715"/>
    </source>
</evidence>
<evidence type="ECO:0000256" key="14">
    <source>
        <dbReference type="PROSITE-ProRule" id="PRU01360"/>
    </source>
</evidence>
<evidence type="ECO:0000256" key="13">
    <source>
        <dbReference type="ARBA" id="ARBA00023237"/>
    </source>
</evidence>
<keyword evidence="10 15" id="KW-0798">TonB box</keyword>
<keyword evidence="3 14" id="KW-0813">Transport</keyword>
<evidence type="ECO:0000256" key="16">
    <source>
        <dbReference type="SAM" id="SignalP"/>
    </source>
</evidence>
<keyword evidence="20" id="KW-1185">Reference proteome</keyword>
<dbReference type="PANTHER" id="PTHR32552:SF89">
    <property type="entry name" value="CATECHOLATE SIDEROPHORE RECEPTOR FIU"/>
    <property type="match status" value="1"/>
</dbReference>
<comment type="similarity">
    <text evidence="2 14 15">Belongs to the TonB-dependent receptor family.</text>
</comment>
<keyword evidence="7 16" id="KW-0732">Signal</keyword>
<sequence length="771" mass="82357">MSTHIRSRRLAPTRSIPFAATSAPTLGAALLSLPLALQAQTAPTQDAPTLPTVSVTGTAEGYKADASASPKLTQPLLDTPKSVQVITKDLMQAQGATTLTEALRNTPGITLQLGENGSTAAGDTFQMRGFSTQTSTFVDGIRDLGAVTRDVFNVDQVEVVKGPSGADVGRGAAGGYINLISKLPERDERNDATLTLGTADTKRATADIGRGFGETSAWRLNVMTQDSGVDGRDEVKNKGWAIAPGVAFGLNTPTRLYLYSQHVHQDNVPDGGIPTIGMKGFYNADSALNSGAKVDTHNFYGSKSDHEKVDADMFTVKLEHDLAPGTTVRNITRYGQTHMDRVMTGVYTLTAVTADDPSTWTVSRIRQRTDQTNEILTNQTSVSTHFTTAGIRHDLAAGVELIYERQLTRGTGTTAQTINGVSYSAISNPAANLYHPDAGDDLGVPYLTGADTEGKTTTGALYVLDTLSLNEAWKLNAGLRFERYHTETSVGTIVTSSNSSTYPGYAVGSIANTNLRLADNLSSWNLGLTYKPTANGSIYLAAANAYTPPGGANFALSATSTNANNPSMAPQQTRTFELGTKWDLLDRRLNLTLAAYHTENKNQVSYDDLGNAVQTGKTRVQGVELGLVGRVTEAWQVSAGVATMDTKQSGVWNSDHDTQTTGVRWSPDLTASLWSTYTLGDLTLGAGANYVSKQKRSITADTDLSVTNMPEIPAYWVADLMASYQVMKNLKLQLNVGNVFDKEYISTLNNSGARATLGAPRTAKLTASVQF</sequence>
<accession>A0A643FBB2</accession>
<evidence type="ECO:0000256" key="3">
    <source>
        <dbReference type="ARBA" id="ARBA00022448"/>
    </source>
</evidence>
<dbReference type="InterPro" id="IPR010105">
    <property type="entry name" value="TonB_sidphr_rcpt"/>
</dbReference>
<dbReference type="Pfam" id="PF00593">
    <property type="entry name" value="TonB_dep_Rec_b-barrel"/>
    <property type="match status" value="1"/>
</dbReference>
<dbReference type="InterPro" id="IPR012910">
    <property type="entry name" value="Plug_dom"/>
</dbReference>
<dbReference type="SUPFAM" id="SSF56935">
    <property type="entry name" value="Porins"/>
    <property type="match status" value="1"/>
</dbReference>
<feature type="signal peptide" evidence="16">
    <location>
        <begin position="1"/>
        <end position="39"/>
    </location>
</feature>
<keyword evidence="12 19" id="KW-0675">Receptor</keyword>
<evidence type="ECO:0000256" key="15">
    <source>
        <dbReference type="RuleBase" id="RU003357"/>
    </source>
</evidence>
<dbReference type="FunFam" id="2.170.130.10:FF:000001">
    <property type="entry name" value="Catecholate siderophore TonB-dependent receptor"/>
    <property type="match status" value="1"/>
</dbReference>
<feature type="domain" description="TonB-dependent receptor-like beta-barrel" evidence="17">
    <location>
        <begin position="279"/>
        <end position="739"/>
    </location>
</feature>
<dbReference type="RefSeq" id="WP_151125147.1">
    <property type="nucleotide sequence ID" value="NZ_CP088081.1"/>
</dbReference>
<keyword evidence="13 14" id="KW-0998">Cell outer membrane</keyword>
<keyword evidence="9" id="KW-0406">Ion transport</keyword>
<evidence type="ECO:0000256" key="6">
    <source>
        <dbReference type="ARBA" id="ARBA00022692"/>
    </source>
</evidence>